<keyword evidence="1" id="KW-0378">Hydrolase</keyword>
<proteinExistence type="predicted"/>
<dbReference type="PANTHER" id="PTHR43316">
    <property type="entry name" value="HYDROLASE, HALOACID DELAHOGENASE-RELATED"/>
    <property type="match status" value="1"/>
</dbReference>
<dbReference type="Pfam" id="PF13242">
    <property type="entry name" value="Hydrolase_like"/>
    <property type="match status" value="1"/>
</dbReference>
<evidence type="ECO:0000313" key="2">
    <source>
        <dbReference type="EMBL" id="GIE13541.1"/>
    </source>
</evidence>
<evidence type="ECO:0000313" key="3">
    <source>
        <dbReference type="Proteomes" id="UP000598174"/>
    </source>
</evidence>
<dbReference type="Gene3D" id="3.40.50.1000">
    <property type="entry name" value="HAD superfamily/HAD-like"/>
    <property type="match status" value="1"/>
</dbReference>
<dbReference type="SUPFAM" id="SSF56784">
    <property type="entry name" value="HAD-like"/>
    <property type="match status" value="1"/>
</dbReference>
<accession>A0A919J2F1</accession>
<evidence type="ECO:0000256" key="1">
    <source>
        <dbReference type="ARBA" id="ARBA00022801"/>
    </source>
</evidence>
<dbReference type="Gene3D" id="1.20.120.1600">
    <property type="match status" value="1"/>
</dbReference>
<dbReference type="Proteomes" id="UP000598174">
    <property type="component" value="Unassembled WGS sequence"/>
</dbReference>
<dbReference type="InterPro" id="IPR036412">
    <property type="entry name" value="HAD-like_sf"/>
</dbReference>
<dbReference type="EMBL" id="BOMM01000049">
    <property type="protein sequence ID" value="GIE13541.1"/>
    <property type="molecule type" value="Genomic_DNA"/>
</dbReference>
<comment type="caution">
    <text evidence="2">The sequence shown here is derived from an EMBL/GenBank/DDBJ whole genome shotgun (WGS) entry which is preliminary data.</text>
</comment>
<dbReference type="InterPro" id="IPR051540">
    <property type="entry name" value="S-2-haloacid_dehalogenase"/>
</dbReference>
<evidence type="ECO:0008006" key="4">
    <source>
        <dbReference type="Google" id="ProtNLM"/>
    </source>
</evidence>
<dbReference type="AlphaFoldDB" id="A0A919J2F1"/>
<keyword evidence="3" id="KW-1185">Reference proteome</keyword>
<protein>
    <recommendedName>
        <fullName evidence="4">HAD family hydrolase</fullName>
    </recommendedName>
</protein>
<organism evidence="2 3">
    <name type="scientific">Paractinoplanes ferrugineus</name>
    <dbReference type="NCBI Taxonomy" id="113564"/>
    <lineage>
        <taxon>Bacteria</taxon>
        <taxon>Bacillati</taxon>
        <taxon>Actinomycetota</taxon>
        <taxon>Actinomycetes</taxon>
        <taxon>Micromonosporales</taxon>
        <taxon>Micromonosporaceae</taxon>
        <taxon>Paractinoplanes</taxon>
    </lineage>
</organism>
<dbReference type="RefSeq" id="WP_203819976.1">
    <property type="nucleotide sequence ID" value="NZ_BAAABP010000027.1"/>
</dbReference>
<sequence>MPATVHSLPIKGSISDGDGTPQVVLTERLVGYDTFLTGVLDIGQQRVPVRIITLDDVTVLRPVEATALAGATDTYSGVLHLSHGSRRRTIPEDLALEVSRRHRTLDLLDEAELRYALTFLEEATTETIRQARIAVIADAVASVDSPASEEPESNDGDHSAAAPALVTVDVGGTIGTTDSPGITAALVAASPLARRDAVRLLRERLHTAPAITDQVVEEVCRALRIPVTAFPRHATATPLRLFTFAAAALEQISVLLPVVTLSNVTCVEADLPQLRRLLAPWVNDHFPSSRIGYAKPDPRAFEAVAAQRRIDPTQMVHIGDDWECDILGATRVGARAIWISGGRPLPEATEAVKSNVLVATDLAAATGHVREICAGRYR</sequence>
<gene>
    <name evidence="2" type="ORF">Afe05nite_53810</name>
</gene>
<name>A0A919J2F1_9ACTN</name>
<reference evidence="2" key="1">
    <citation type="submission" date="2021-01" db="EMBL/GenBank/DDBJ databases">
        <title>Whole genome shotgun sequence of Actinoplanes ferrugineus NBRC 15555.</title>
        <authorList>
            <person name="Komaki H."/>
            <person name="Tamura T."/>
        </authorList>
    </citation>
    <scope>NUCLEOTIDE SEQUENCE</scope>
    <source>
        <strain evidence="2">NBRC 15555</strain>
    </source>
</reference>
<dbReference type="GO" id="GO:0016787">
    <property type="term" value="F:hydrolase activity"/>
    <property type="evidence" value="ECO:0007669"/>
    <property type="project" value="UniProtKB-KW"/>
</dbReference>
<dbReference type="InterPro" id="IPR023214">
    <property type="entry name" value="HAD_sf"/>
</dbReference>